<dbReference type="PANTHER" id="PTHR47396">
    <property type="entry name" value="TYPE I RESTRICTION ENZYME ECOKI R PROTEIN"/>
    <property type="match status" value="1"/>
</dbReference>
<accession>A0AAJ5F1D4</accession>
<reference evidence="4 5" key="1">
    <citation type="submission" date="2019-04" db="EMBL/GenBank/DDBJ databases">
        <title>Deinococcus metalilatus MA1002 mutant No.5.</title>
        <authorList>
            <person name="Park W."/>
            <person name="Park C."/>
        </authorList>
    </citation>
    <scope>NUCLEOTIDE SEQUENCE [LARGE SCALE GENOMIC DNA]</scope>
    <source>
        <strain evidence="4 5">MA1002-m5</strain>
    </source>
</reference>
<dbReference type="Proteomes" id="UP000536909">
    <property type="component" value="Unassembled WGS sequence"/>
</dbReference>
<evidence type="ECO:0000313" key="6">
    <source>
        <dbReference type="Proteomes" id="UP000536909"/>
    </source>
</evidence>
<evidence type="ECO:0000313" key="3">
    <source>
        <dbReference type="EMBL" id="MBB5297188.1"/>
    </source>
</evidence>
<protein>
    <submittedName>
        <fullName evidence="4">Type III restriction endonuclease subunit R</fullName>
    </submittedName>
    <submittedName>
        <fullName evidence="3">Type III restriction enzyme</fullName>
        <ecNumber evidence="3">3.1.21.5</ecNumber>
    </submittedName>
</protein>
<evidence type="ECO:0000313" key="5">
    <source>
        <dbReference type="Proteomes" id="UP000308000"/>
    </source>
</evidence>
<gene>
    <name evidence="4" type="ORF">FCS05_18610</name>
    <name evidence="3" type="ORF">HNQ10_004059</name>
</gene>
<dbReference type="PANTHER" id="PTHR47396:SF1">
    <property type="entry name" value="ATP-DEPENDENT HELICASE IRC3-RELATED"/>
    <property type="match status" value="1"/>
</dbReference>
<feature type="region of interest" description="Disordered" evidence="1">
    <location>
        <begin position="592"/>
        <end position="613"/>
    </location>
</feature>
<reference evidence="3 6" key="2">
    <citation type="submission" date="2020-08" db="EMBL/GenBank/DDBJ databases">
        <title>Genomic Encyclopedia of Type Strains, Phase IV (KMG-IV): sequencing the most valuable type-strain genomes for metagenomic binning, comparative biology and taxonomic classification.</title>
        <authorList>
            <person name="Goeker M."/>
        </authorList>
    </citation>
    <scope>NUCLEOTIDE SEQUENCE [LARGE SCALE GENOMIC DNA]</scope>
    <source>
        <strain evidence="3 6">DSM 105434</strain>
    </source>
</reference>
<keyword evidence="3" id="KW-0378">Hydrolase</keyword>
<evidence type="ECO:0000259" key="2">
    <source>
        <dbReference type="PROSITE" id="PS51192"/>
    </source>
</evidence>
<dbReference type="SUPFAM" id="SSF52540">
    <property type="entry name" value="P-loop containing nucleoside triphosphate hydrolases"/>
    <property type="match status" value="1"/>
</dbReference>
<dbReference type="EMBL" id="JACHFV010000019">
    <property type="protein sequence ID" value="MBB5297188.1"/>
    <property type="molecule type" value="Genomic_DNA"/>
</dbReference>
<dbReference type="Pfam" id="PF19778">
    <property type="entry name" value="RE_endonuc"/>
    <property type="match status" value="1"/>
</dbReference>
<dbReference type="SMART" id="SM00487">
    <property type="entry name" value="DEXDc"/>
    <property type="match status" value="1"/>
</dbReference>
<dbReference type="EC" id="3.1.21.5" evidence="3"/>
<feature type="domain" description="Helicase ATP-binding" evidence="2">
    <location>
        <begin position="97"/>
        <end position="282"/>
    </location>
</feature>
<dbReference type="InterPro" id="IPR045572">
    <property type="entry name" value="RE_endonuc_C"/>
</dbReference>
<dbReference type="PROSITE" id="PS51192">
    <property type="entry name" value="HELICASE_ATP_BIND_1"/>
    <property type="match status" value="1"/>
</dbReference>
<keyword evidence="4" id="KW-0540">Nuclease</keyword>
<evidence type="ECO:0000313" key="4">
    <source>
        <dbReference type="EMBL" id="TLK21797.1"/>
    </source>
</evidence>
<dbReference type="RefSeq" id="WP_129117461.1">
    <property type="nucleotide sequence ID" value="NZ_BSUI01000036.1"/>
</dbReference>
<dbReference type="InterPro" id="IPR050742">
    <property type="entry name" value="Helicase_Restrict-Modif_Enz"/>
</dbReference>
<dbReference type="InterPro" id="IPR014001">
    <property type="entry name" value="Helicase_ATP-bd"/>
</dbReference>
<dbReference type="GO" id="GO:0005524">
    <property type="term" value="F:ATP binding"/>
    <property type="evidence" value="ECO:0007669"/>
    <property type="project" value="InterPro"/>
</dbReference>
<comment type="caution">
    <text evidence="4">The sequence shown here is derived from an EMBL/GenBank/DDBJ whole genome shotgun (WGS) entry which is preliminary data.</text>
</comment>
<dbReference type="InterPro" id="IPR006935">
    <property type="entry name" value="Helicase/UvrB_N"/>
</dbReference>
<dbReference type="Proteomes" id="UP000308000">
    <property type="component" value="Unassembled WGS sequence"/>
</dbReference>
<dbReference type="GO" id="GO:0005829">
    <property type="term" value="C:cytosol"/>
    <property type="evidence" value="ECO:0007669"/>
    <property type="project" value="TreeGrafter"/>
</dbReference>
<dbReference type="GO" id="GO:0015668">
    <property type="term" value="F:type III site-specific deoxyribonuclease activity"/>
    <property type="evidence" value="ECO:0007669"/>
    <property type="project" value="UniProtKB-EC"/>
</dbReference>
<dbReference type="AlphaFoldDB" id="A0AAJ5F1D4"/>
<sequence>MAFEFKFNADQPHQKAAINNIVDLFDGFQRLDTEAVLLADEIFPNLPEGVTLDEEWLAENLQAVQMAHSLQFPDAPVPMLSLEMGSEADGAMLEGVSDGSHRAPHFTVEMETGTGKTYVYFRTMLELYQRYGFRKFIVVVPSIAILEGVKKTFEVTRKHFQELYGVTNFKLIEYDGSRLGQLRNFAQSQYPVVMVMTSQSFIREKNKIYQPTEKLAGARLPYQWVQETRPIVILDEPQNLSSERAQEAVRTLKPLFVLRYSATHREGEMPNTVYRLTPLEAFRQGLVKQIEVTGISELSGLNVPQFRLEEVTRNPITAKVRTVAVQDGLTSEQTFTLKQGDDLFRKTKNPDHQGLLVENIGVAANDEPGFVRFSNGEEISTSDPVEGSRTEVWRAQIRETIKTHFDRQRRLNKHGVKVLSLFFIDRVANYQGQPGTLRRLFEEEYDKLLPQYPEWQDKAAREVHRGYFAKKKVKDQEVYSEDVNQKADGDEAKEAFRLIMQAKEELLSFAEPTAFLFAHSALKEGWDNPNVFQICTLNQTVSSTKKRQEIGRGLRLCVDQQGNRPEELNLNILTVVANESYESYVANLQQNYKDDGEGAPPPPKKPSTATARRRDDLFQGEAFQTFWKKLCQRLSYRIEVNTDELVQEAVEALAKAKYPQPMLSISKGQFVVRQYVLRLEKVIGEAAVLQIETRDSQTASQPSLGFTDRPTSQHQVVLEVGDDLGKHKSFPSGDPRRQHFRKFKVQKVYDLYGEPRVKFDNEVEISPSEPYWMDVQVTAPRERQDVETVAEAQPIPDFIGRAAAETDLTRTTLIRIFTELPDGVKEKLLVNPEGWTNTFISTLKNVLADHVADRIEYHGGHEAFSDPEDLFAPEVKQPQRELIDDETGRSLYNKVQIDSDVERAFVQQTLHEDGENLAVYFKFPPKFKLGLPRVIGNYNPDWAVVRLSPEGTRIELVRETKGTTDESALRFESEKRKIRAARRYFEALGIDYRVVTGETERYWERASEKDHSLLSASSVPL</sequence>
<dbReference type="Gene3D" id="3.40.50.300">
    <property type="entry name" value="P-loop containing nucleotide triphosphate hydrolases"/>
    <property type="match status" value="2"/>
</dbReference>
<name>A0AAJ5F1D4_9DEIO</name>
<dbReference type="EMBL" id="VBRC01000020">
    <property type="protein sequence ID" value="TLK21797.1"/>
    <property type="molecule type" value="Genomic_DNA"/>
</dbReference>
<evidence type="ECO:0000256" key="1">
    <source>
        <dbReference type="SAM" id="MobiDB-lite"/>
    </source>
</evidence>
<keyword evidence="6" id="KW-1185">Reference proteome</keyword>
<organism evidence="4 5">
    <name type="scientific">Deinococcus metallilatus</name>
    <dbReference type="NCBI Taxonomy" id="1211322"/>
    <lineage>
        <taxon>Bacteria</taxon>
        <taxon>Thermotogati</taxon>
        <taxon>Deinococcota</taxon>
        <taxon>Deinococci</taxon>
        <taxon>Deinococcales</taxon>
        <taxon>Deinococcaceae</taxon>
        <taxon>Deinococcus</taxon>
    </lineage>
</organism>
<dbReference type="Pfam" id="PF04851">
    <property type="entry name" value="ResIII"/>
    <property type="match status" value="1"/>
</dbReference>
<dbReference type="GO" id="GO:0003677">
    <property type="term" value="F:DNA binding"/>
    <property type="evidence" value="ECO:0007669"/>
    <property type="project" value="InterPro"/>
</dbReference>
<dbReference type="InterPro" id="IPR027417">
    <property type="entry name" value="P-loop_NTPase"/>
</dbReference>
<proteinExistence type="predicted"/>
<keyword evidence="4" id="KW-0255">Endonuclease</keyword>